<dbReference type="InterPro" id="IPR033877">
    <property type="entry name" value="Frm2/Hbn1"/>
</dbReference>
<name>A0AAD2HS59_9AGAR</name>
<dbReference type="GO" id="GO:0016491">
    <property type="term" value="F:oxidoreductase activity"/>
    <property type="evidence" value="ECO:0007669"/>
    <property type="project" value="InterPro"/>
</dbReference>
<dbReference type="EMBL" id="CAVNYO010000440">
    <property type="protein sequence ID" value="CAK5280725.1"/>
    <property type="molecule type" value="Genomic_DNA"/>
</dbReference>
<protein>
    <recommendedName>
        <fullName evidence="1">Nitroreductase domain-containing protein</fullName>
    </recommendedName>
</protein>
<evidence type="ECO:0000313" key="2">
    <source>
        <dbReference type="EMBL" id="CAK5264731.1"/>
    </source>
</evidence>
<evidence type="ECO:0000313" key="4">
    <source>
        <dbReference type="Proteomes" id="UP001295794"/>
    </source>
</evidence>
<proteinExistence type="predicted"/>
<evidence type="ECO:0000313" key="3">
    <source>
        <dbReference type="EMBL" id="CAK5280725.1"/>
    </source>
</evidence>
<dbReference type="PANTHER" id="PTHR43035:SF1">
    <property type="entry name" value="FATTY ACID REPRESSION MUTANT PROTEIN 2-RELATED"/>
    <property type="match status" value="1"/>
</dbReference>
<dbReference type="InterPro" id="IPR029479">
    <property type="entry name" value="Nitroreductase"/>
</dbReference>
<reference evidence="3" key="1">
    <citation type="submission" date="2023-11" db="EMBL/GenBank/DDBJ databases">
        <authorList>
            <person name="De Vega J J."/>
            <person name="De Vega J J."/>
        </authorList>
    </citation>
    <scope>NUCLEOTIDE SEQUENCE</scope>
</reference>
<dbReference type="SUPFAM" id="SSF55469">
    <property type="entry name" value="FMN-dependent nitroreductase-like"/>
    <property type="match status" value="1"/>
</dbReference>
<dbReference type="Proteomes" id="UP001295794">
    <property type="component" value="Unassembled WGS sequence"/>
</dbReference>
<dbReference type="InterPro" id="IPR000415">
    <property type="entry name" value="Nitroreductase-like"/>
</dbReference>
<gene>
    <name evidence="3" type="ORF">MYCIT1_LOCUS31337</name>
    <name evidence="2" type="ORF">MYCIT1_LOCUS5159</name>
</gene>
<organism evidence="3 4">
    <name type="scientific">Mycena citricolor</name>
    <dbReference type="NCBI Taxonomy" id="2018698"/>
    <lineage>
        <taxon>Eukaryota</taxon>
        <taxon>Fungi</taxon>
        <taxon>Dikarya</taxon>
        <taxon>Basidiomycota</taxon>
        <taxon>Agaricomycotina</taxon>
        <taxon>Agaricomycetes</taxon>
        <taxon>Agaricomycetidae</taxon>
        <taxon>Agaricales</taxon>
        <taxon>Marasmiineae</taxon>
        <taxon>Mycenaceae</taxon>
        <taxon>Mycena</taxon>
    </lineage>
</organism>
<feature type="domain" description="Nitroreductase" evidence="1">
    <location>
        <begin position="9"/>
        <end position="181"/>
    </location>
</feature>
<comment type="caution">
    <text evidence="3">The sequence shown here is derived from an EMBL/GenBank/DDBJ whole genome shotgun (WGS) entry which is preliminary data.</text>
</comment>
<evidence type="ECO:0000259" key="1">
    <source>
        <dbReference type="Pfam" id="PF00881"/>
    </source>
</evidence>
<dbReference type="Pfam" id="PF00881">
    <property type="entry name" value="Nitroreductase"/>
    <property type="match status" value="1"/>
</dbReference>
<dbReference type="PANTHER" id="PTHR43035">
    <property type="entry name" value="FATTY ACID REPRESSION MUTANT PROTEIN 2-RELATED"/>
    <property type="match status" value="1"/>
</dbReference>
<keyword evidence="4" id="KW-1185">Reference proteome</keyword>
<dbReference type="AlphaFoldDB" id="A0AAD2HS59"/>
<accession>A0AAD2HS59</accession>
<dbReference type="Gene3D" id="3.40.109.10">
    <property type="entry name" value="NADH Oxidase"/>
    <property type="match status" value="1"/>
</dbReference>
<dbReference type="EMBL" id="CAVNYO010000069">
    <property type="protein sequence ID" value="CAK5264731.1"/>
    <property type="molecule type" value="Genomic_DNA"/>
</dbReference>
<sequence length="204" mass="22556">MSASYLAAIATRRTRYALTDKSTIPDDKIEYILKECLLHTPYGWDSNCGRLVLMVGEKHRQLWSLIRESVTKGLEGGDHLATVQKRIDGFHAAYGSVLFWDDQAILDGLIESMPPKYTPVVPILAAKSAGMLQSTVWTALAMEGMGASLQHNAYDPAVAEQICATFGFPKTWRSTAIMPFGIPYAPPTDKKFASADERFILVKD</sequence>
<dbReference type="GO" id="GO:0034599">
    <property type="term" value="P:cellular response to oxidative stress"/>
    <property type="evidence" value="ECO:0007669"/>
    <property type="project" value="InterPro"/>
</dbReference>